<dbReference type="Proteomes" id="UP001165160">
    <property type="component" value="Unassembled WGS sequence"/>
</dbReference>
<reference evidence="4" key="1">
    <citation type="journal article" date="2023" name="Commun. Biol.">
        <title>Genome analysis of Parmales, the sister group of diatoms, reveals the evolutionary specialization of diatoms from phago-mixotrophs to photoautotrophs.</title>
        <authorList>
            <person name="Ban H."/>
            <person name="Sato S."/>
            <person name="Yoshikawa S."/>
            <person name="Yamada K."/>
            <person name="Nakamura Y."/>
            <person name="Ichinomiya M."/>
            <person name="Sato N."/>
            <person name="Blanc-Mathieu R."/>
            <person name="Endo H."/>
            <person name="Kuwata A."/>
            <person name="Ogata H."/>
        </authorList>
    </citation>
    <scope>NUCLEOTIDE SEQUENCE [LARGE SCALE GENOMIC DNA]</scope>
    <source>
        <strain evidence="4">NIES 3699</strain>
    </source>
</reference>
<evidence type="ECO:0000256" key="1">
    <source>
        <dbReference type="SAM" id="Coils"/>
    </source>
</evidence>
<dbReference type="EMBL" id="BRXX01000177">
    <property type="protein sequence ID" value="GMH95962.1"/>
    <property type="molecule type" value="Genomic_DNA"/>
</dbReference>
<sequence length="385" mass="42902">MFGNNPLGNNPLLSDEDDDIPSQHIEISGMITSEEHFYDSRALPDPAAAPPQTADFVASQAWLAAEAKFQERLHQKFFGLDEEDYAEEAQKRRQHLLANNICNADDVLELTTSTTKHCVSFLAAATNCDLCYNAATSKIGTAQTHTLSLHQFSSSSIESFCNILASYDSLLTQESPLPKTCDCAAKEAIEPNVDPENVLETLEVMHYLQSTVLLQSLSKFVEDKVDSSNAGSILMLSDRLQLPNLFEASVSHMTSSLDDIKKDECWDDFPTHLQNRLLTLRAAVSSSILGRGTKSKVFFSSAEEFLAIFSDNLRDQRERLREAKQRQAEVLVESRGKSASASDAANKIERQVSRIAVLQTFYTEQVQMFRNLSTEKTENHKPLVL</sequence>
<evidence type="ECO:0000256" key="2">
    <source>
        <dbReference type="SAM" id="MobiDB-lite"/>
    </source>
</evidence>
<dbReference type="AlphaFoldDB" id="A0A9W7BYF7"/>
<organism evidence="3 4">
    <name type="scientific">Triparma verrucosa</name>
    <dbReference type="NCBI Taxonomy" id="1606542"/>
    <lineage>
        <taxon>Eukaryota</taxon>
        <taxon>Sar</taxon>
        <taxon>Stramenopiles</taxon>
        <taxon>Ochrophyta</taxon>
        <taxon>Bolidophyceae</taxon>
        <taxon>Parmales</taxon>
        <taxon>Triparmaceae</taxon>
        <taxon>Triparma</taxon>
    </lineage>
</organism>
<accession>A0A9W7BYF7</accession>
<feature type="region of interest" description="Disordered" evidence="2">
    <location>
        <begin position="1"/>
        <end position="20"/>
    </location>
</feature>
<evidence type="ECO:0000313" key="3">
    <source>
        <dbReference type="EMBL" id="GMH95962.1"/>
    </source>
</evidence>
<feature type="compositionally biased region" description="Low complexity" evidence="2">
    <location>
        <begin position="1"/>
        <end position="13"/>
    </location>
</feature>
<comment type="caution">
    <text evidence="3">The sequence shown here is derived from an EMBL/GenBank/DDBJ whole genome shotgun (WGS) entry which is preliminary data.</text>
</comment>
<dbReference type="Gene3D" id="3.30.710.10">
    <property type="entry name" value="Potassium Channel Kv1.1, Chain A"/>
    <property type="match status" value="1"/>
</dbReference>
<gene>
    <name evidence="3" type="ORF">TrVE_jg10986</name>
</gene>
<keyword evidence="4" id="KW-1185">Reference proteome</keyword>
<name>A0A9W7BYF7_9STRA</name>
<dbReference type="InterPro" id="IPR011333">
    <property type="entry name" value="SKP1/BTB/POZ_sf"/>
</dbReference>
<protein>
    <submittedName>
        <fullName evidence="3">Uncharacterized protein</fullName>
    </submittedName>
</protein>
<keyword evidence="1" id="KW-0175">Coiled coil</keyword>
<feature type="coiled-coil region" evidence="1">
    <location>
        <begin position="306"/>
        <end position="333"/>
    </location>
</feature>
<proteinExistence type="predicted"/>
<evidence type="ECO:0000313" key="4">
    <source>
        <dbReference type="Proteomes" id="UP001165160"/>
    </source>
</evidence>